<keyword evidence="1" id="KW-1133">Transmembrane helix</keyword>
<keyword evidence="1" id="KW-0812">Transmembrane</keyword>
<accession>A0A9D1DJN9</accession>
<dbReference type="EMBL" id="DVHH01000010">
    <property type="protein sequence ID" value="HIR54056.1"/>
    <property type="molecule type" value="Genomic_DNA"/>
</dbReference>
<dbReference type="Proteomes" id="UP000824238">
    <property type="component" value="Unassembled WGS sequence"/>
</dbReference>
<keyword evidence="1" id="KW-0472">Membrane</keyword>
<sequence length="326" mass="35935">MDEHEEKERFRRAFSPLRASGGVLTEVFEMTTRKERRAPRAGKRLLVIALTAALALALAAAAYAADLFGIRALLVPGEGRVSLTQFQAIPEDLPPETYAKAENFLDAWAEWKAWRDEYIEKYDPKGSVGCGYDTGYGVRDETMGKMLEQIAAEHGLALQGGVRAGYVNVAWSSDTTGLTGEGFYTNEELAELTASFAGSGSIFAETPVGFDKVYWFPEGNFCVSWYYELPGGEWITCYGCNSRYDVLTNSREVGTAALVDSASFKARSHTAPDGTELTILSNGQEAYIYAWLENSFFAERVSSDIELTDEVLDDIADTLIYSRIGK</sequence>
<feature type="transmembrane region" description="Helical" evidence="1">
    <location>
        <begin position="45"/>
        <end position="65"/>
    </location>
</feature>
<reference evidence="2" key="2">
    <citation type="journal article" date="2021" name="PeerJ">
        <title>Extensive microbial diversity within the chicken gut microbiome revealed by metagenomics and culture.</title>
        <authorList>
            <person name="Gilroy R."/>
            <person name="Ravi A."/>
            <person name="Getino M."/>
            <person name="Pursley I."/>
            <person name="Horton D.L."/>
            <person name="Alikhan N.F."/>
            <person name="Baker D."/>
            <person name="Gharbi K."/>
            <person name="Hall N."/>
            <person name="Watson M."/>
            <person name="Adriaenssens E.M."/>
            <person name="Foster-Nyarko E."/>
            <person name="Jarju S."/>
            <person name="Secka A."/>
            <person name="Antonio M."/>
            <person name="Oren A."/>
            <person name="Chaudhuri R.R."/>
            <person name="La Ragione R."/>
            <person name="Hildebrand F."/>
            <person name="Pallen M.J."/>
        </authorList>
    </citation>
    <scope>NUCLEOTIDE SEQUENCE</scope>
    <source>
        <strain evidence="2">ChiGjej3B3-7149</strain>
    </source>
</reference>
<gene>
    <name evidence="2" type="ORF">IAD36_00410</name>
</gene>
<dbReference type="AlphaFoldDB" id="A0A9D1DJN9"/>
<organism evidence="2 3">
    <name type="scientific">Candidatus Scatomorpha intestinigallinarum</name>
    <dbReference type="NCBI Taxonomy" id="2840923"/>
    <lineage>
        <taxon>Bacteria</taxon>
        <taxon>Bacillati</taxon>
        <taxon>Bacillota</taxon>
        <taxon>Clostridia</taxon>
        <taxon>Eubacteriales</taxon>
        <taxon>Candidatus Scatomorpha</taxon>
    </lineage>
</organism>
<protein>
    <submittedName>
        <fullName evidence="2">Uncharacterized protein</fullName>
    </submittedName>
</protein>
<evidence type="ECO:0000313" key="2">
    <source>
        <dbReference type="EMBL" id="HIR54056.1"/>
    </source>
</evidence>
<evidence type="ECO:0000313" key="3">
    <source>
        <dbReference type="Proteomes" id="UP000824238"/>
    </source>
</evidence>
<comment type="caution">
    <text evidence="2">The sequence shown here is derived from an EMBL/GenBank/DDBJ whole genome shotgun (WGS) entry which is preliminary data.</text>
</comment>
<evidence type="ECO:0000256" key="1">
    <source>
        <dbReference type="SAM" id="Phobius"/>
    </source>
</evidence>
<name>A0A9D1DJN9_9FIRM</name>
<proteinExistence type="predicted"/>
<reference evidence="2" key="1">
    <citation type="submission" date="2020-10" db="EMBL/GenBank/DDBJ databases">
        <authorList>
            <person name="Gilroy R."/>
        </authorList>
    </citation>
    <scope>NUCLEOTIDE SEQUENCE</scope>
    <source>
        <strain evidence="2">ChiGjej3B3-7149</strain>
    </source>
</reference>